<feature type="compositionally biased region" description="Polar residues" evidence="1">
    <location>
        <begin position="62"/>
        <end position="72"/>
    </location>
</feature>
<dbReference type="EMBL" id="JAIZAY010000017">
    <property type="protein sequence ID" value="KAJ8025812.1"/>
    <property type="molecule type" value="Genomic_DNA"/>
</dbReference>
<evidence type="ECO:0000313" key="3">
    <source>
        <dbReference type="Proteomes" id="UP001152320"/>
    </source>
</evidence>
<evidence type="ECO:0000313" key="2">
    <source>
        <dbReference type="EMBL" id="KAJ8025812.1"/>
    </source>
</evidence>
<protein>
    <submittedName>
        <fullName evidence="2">Uncharacterized protein</fullName>
    </submittedName>
</protein>
<dbReference type="AlphaFoldDB" id="A0A9Q0YSL8"/>
<keyword evidence="3" id="KW-1185">Reference proteome</keyword>
<dbReference type="Proteomes" id="UP001152320">
    <property type="component" value="Chromosome 17"/>
</dbReference>
<feature type="compositionally biased region" description="Basic and acidic residues" evidence="1">
    <location>
        <begin position="161"/>
        <end position="184"/>
    </location>
</feature>
<sequence>MGKRVVRAATKSGKAKLSNIKRHNIKSKKKTNIAAAAANEKGKYRKGSYNPKQKQTKLPAISRQSRFKQSAKSAGKWPQKRRAPPIDAVEDEKEDEEEEEESEVDEEYETLQEEDLEYLKKTSGTIFLAGIDTKGGSSGRGEENENSYSPSKMTKGLRRNSGTERELIQKKQEEKEEKDAENGW</sequence>
<feature type="region of interest" description="Disordered" evidence="1">
    <location>
        <begin position="1"/>
        <end position="184"/>
    </location>
</feature>
<comment type="caution">
    <text evidence="2">The sequence shown here is derived from an EMBL/GenBank/DDBJ whole genome shotgun (WGS) entry which is preliminary data.</text>
</comment>
<name>A0A9Q0YSL8_HOLLE</name>
<evidence type="ECO:0000256" key="1">
    <source>
        <dbReference type="SAM" id="MobiDB-lite"/>
    </source>
</evidence>
<reference evidence="2" key="1">
    <citation type="submission" date="2021-10" db="EMBL/GenBank/DDBJ databases">
        <title>Tropical sea cucumber genome reveals ecological adaptation and Cuvierian tubules defense mechanism.</title>
        <authorList>
            <person name="Chen T."/>
        </authorList>
    </citation>
    <scope>NUCLEOTIDE SEQUENCE</scope>
    <source>
        <strain evidence="2">Nanhai2018</strain>
        <tissue evidence="2">Muscle</tissue>
    </source>
</reference>
<organism evidence="2 3">
    <name type="scientific">Holothuria leucospilota</name>
    <name type="common">Black long sea cucumber</name>
    <name type="synonym">Mertensiothuria leucospilota</name>
    <dbReference type="NCBI Taxonomy" id="206669"/>
    <lineage>
        <taxon>Eukaryota</taxon>
        <taxon>Metazoa</taxon>
        <taxon>Echinodermata</taxon>
        <taxon>Eleutherozoa</taxon>
        <taxon>Echinozoa</taxon>
        <taxon>Holothuroidea</taxon>
        <taxon>Aspidochirotacea</taxon>
        <taxon>Aspidochirotida</taxon>
        <taxon>Holothuriidae</taxon>
        <taxon>Holothuria</taxon>
    </lineage>
</organism>
<accession>A0A9Q0YSL8</accession>
<feature type="compositionally biased region" description="Acidic residues" evidence="1">
    <location>
        <begin position="88"/>
        <end position="116"/>
    </location>
</feature>
<gene>
    <name evidence="2" type="ORF">HOLleu_33470</name>
</gene>
<proteinExistence type="predicted"/>
<feature type="compositionally biased region" description="Basic residues" evidence="1">
    <location>
        <begin position="19"/>
        <end position="31"/>
    </location>
</feature>